<proteinExistence type="predicted"/>
<gene>
    <name evidence="1" type="ORF">BO83DRAFT_187474</name>
</gene>
<dbReference type="RefSeq" id="XP_025382380.1">
    <property type="nucleotide sequence ID" value="XM_025526520.1"/>
</dbReference>
<organism evidence="1 2">
    <name type="scientific">Aspergillus eucalypticola (strain CBS 122712 / IBT 29274)</name>
    <dbReference type="NCBI Taxonomy" id="1448314"/>
    <lineage>
        <taxon>Eukaryota</taxon>
        <taxon>Fungi</taxon>
        <taxon>Dikarya</taxon>
        <taxon>Ascomycota</taxon>
        <taxon>Pezizomycotina</taxon>
        <taxon>Eurotiomycetes</taxon>
        <taxon>Eurotiomycetidae</taxon>
        <taxon>Eurotiales</taxon>
        <taxon>Aspergillaceae</taxon>
        <taxon>Aspergillus</taxon>
        <taxon>Aspergillus subgen. Circumdati</taxon>
    </lineage>
</organism>
<dbReference type="AlphaFoldDB" id="A0A317UPL8"/>
<accession>A0A317UPL8</accession>
<evidence type="ECO:0000313" key="1">
    <source>
        <dbReference type="EMBL" id="PWY62497.1"/>
    </source>
</evidence>
<keyword evidence="2" id="KW-1185">Reference proteome</keyword>
<sequence length="102" mass="11549">MASPPMSGRWSSYLLNTGFLSYRWSTGIFVKQSGCWKRHAFKFKRLCTVLRAIAHNHVSDAARRCVRWSGRGYKLFHWPIQALIIIIVAGTTCKVGGRFSSG</sequence>
<evidence type="ECO:0000313" key="2">
    <source>
        <dbReference type="Proteomes" id="UP000246171"/>
    </source>
</evidence>
<reference evidence="1" key="1">
    <citation type="submission" date="2016-12" db="EMBL/GenBank/DDBJ databases">
        <title>The genomes of Aspergillus section Nigri reveals drivers in fungal speciation.</title>
        <authorList>
            <consortium name="DOE Joint Genome Institute"/>
            <person name="Vesth T.C."/>
            <person name="Nybo J."/>
            <person name="Theobald S."/>
            <person name="Brandl J."/>
            <person name="Frisvad J.C."/>
            <person name="Nielsen K.F."/>
            <person name="Lyhne E.K."/>
            <person name="Kogle M.E."/>
            <person name="Kuo A."/>
            <person name="Riley R."/>
            <person name="Clum A."/>
            <person name="Nolan M."/>
            <person name="Lipzen A."/>
            <person name="Salamov A."/>
            <person name="Henrissat B."/>
            <person name="Wiebenga A."/>
            <person name="De vries R.P."/>
            <person name="Grigoriev I.V."/>
            <person name="Mortensen U.H."/>
            <person name="Andersen M.R."/>
            <person name="Baker S.E."/>
        </authorList>
    </citation>
    <scope>NUCLEOTIDE SEQUENCE</scope>
    <source>
        <strain evidence="1">CBS 122712</strain>
    </source>
</reference>
<dbReference type="EMBL" id="MSFU01000044">
    <property type="protein sequence ID" value="PWY62497.1"/>
    <property type="molecule type" value="Genomic_DNA"/>
</dbReference>
<dbReference type="Proteomes" id="UP000246171">
    <property type="component" value="Unassembled WGS sequence"/>
</dbReference>
<comment type="caution">
    <text evidence="1">The sequence shown here is derived from an EMBL/GenBank/DDBJ whole genome shotgun (WGS) entry which is preliminary data.</text>
</comment>
<dbReference type="GeneID" id="37048482"/>
<protein>
    <submittedName>
        <fullName evidence="1">Uncharacterized protein</fullName>
    </submittedName>
</protein>
<dbReference type="VEuPathDB" id="FungiDB:BO83DRAFT_187474"/>
<name>A0A317UPL8_ASPEC</name>